<feature type="region of interest" description="Disordered" evidence="1">
    <location>
        <begin position="78"/>
        <end position="101"/>
    </location>
</feature>
<dbReference type="RefSeq" id="XP_025355062.1">
    <property type="nucleotide sequence ID" value="XM_025500823.1"/>
</dbReference>
<feature type="chain" id="PRO_5016453379" evidence="2">
    <location>
        <begin position="25"/>
        <end position="101"/>
    </location>
</feature>
<reference evidence="3 4" key="1">
    <citation type="journal article" date="2018" name="Mol. Biol. Evol.">
        <title>Broad Genomic Sampling Reveals a Smut Pathogenic Ancestry of the Fungal Clade Ustilaginomycotina.</title>
        <authorList>
            <person name="Kijpornyongpan T."/>
            <person name="Mondo S.J."/>
            <person name="Barry K."/>
            <person name="Sandor L."/>
            <person name="Lee J."/>
            <person name="Lipzen A."/>
            <person name="Pangilinan J."/>
            <person name="LaButti K."/>
            <person name="Hainaut M."/>
            <person name="Henrissat B."/>
            <person name="Grigoriev I.V."/>
            <person name="Spatafora J.W."/>
            <person name="Aime M.C."/>
        </authorList>
    </citation>
    <scope>NUCLEOTIDE SEQUENCE [LARGE SCALE GENOMIC DNA]</scope>
    <source>
        <strain evidence="3 4">MCA 3882</strain>
    </source>
</reference>
<dbReference type="EMBL" id="KZ819603">
    <property type="protein sequence ID" value="PWN34760.1"/>
    <property type="molecule type" value="Genomic_DNA"/>
</dbReference>
<dbReference type="Proteomes" id="UP000245771">
    <property type="component" value="Unassembled WGS sequence"/>
</dbReference>
<accession>A0A316VB94</accession>
<keyword evidence="4" id="KW-1185">Reference proteome</keyword>
<evidence type="ECO:0000256" key="2">
    <source>
        <dbReference type="SAM" id="SignalP"/>
    </source>
</evidence>
<evidence type="ECO:0000256" key="1">
    <source>
        <dbReference type="SAM" id="MobiDB-lite"/>
    </source>
</evidence>
<organism evidence="3 4">
    <name type="scientific">Meira miltonrushii</name>
    <dbReference type="NCBI Taxonomy" id="1280837"/>
    <lineage>
        <taxon>Eukaryota</taxon>
        <taxon>Fungi</taxon>
        <taxon>Dikarya</taxon>
        <taxon>Basidiomycota</taxon>
        <taxon>Ustilaginomycotina</taxon>
        <taxon>Exobasidiomycetes</taxon>
        <taxon>Exobasidiales</taxon>
        <taxon>Brachybasidiaceae</taxon>
        <taxon>Meira</taxon>
    </lineage>
</organism>
<dbReference type="GeneID" id="37022604"/>
<protein>
    <submittedName>
        <fullName evidence="3">Uncharacterized protein</fullName>
    </submittedName>
</protein>
<keyword evidence="2" id="KW-0732">Signal</keyword>
<evidence type="ECO:0000313" key="4">
    <source>
        <dbReference type="Proteomes" id="UP000245771"/>
    </source>
</evidence>
<feature type="signal peptide" evidence="2">
    <location>
        <begin position="1"/>
        <end position="24"/>
    </location>
</feature>
<proteinExistence type="predicted"/>
<sequence>MFSKSVYGLFIPFLFLLSALTVKSAVLKTMSVPEFVARDTPAANVNPKQGNGGDGALTVKSAVLKATSAQTFVARHKPVYSNPPAEGYGGSGAYHHGPEKL</sequence>
<name>A0A316VB94_9BASI</name>
<evidence type="ECO:0000313" key="3">
    <source>
        <dbReference type="EMBL" id="PWN34760.1"/>
    </source>
</evidence>
<dbReference type="InParanoid" id="A0A316VB94"/>
<gene>
    <name evidence="3" type="ORF">FA14DRAFT_178158</name>
</gene>
<dbReference type="AlphaFoldDB" id="A0A316VB94"/>